<feature type="domain" description="Tyrosine-protein phosphatase" evidence="5">
    <location>
        <begin position="45"/>
        <end position="186"/>
    </location>
</feature>
<dbReference type="GO" id="GO:0004725">
    <property type="term" value="F:protein tyrosine phosphatase activity"/>
    <property type="evidence" value="ECO:0007669"/>
    <property type="project" value="UniProtKB-EC"/>
</dbReference>
<dbReference type="PROSITE" id="PS50054">
    <property type="entry name" value="TYR_PHOSPHATASE_DUAL"/>
    <property type="match status" value="1"/>
</dbReference>
<dbReference type="AlphaFoldDB" id="A0A024TLS3"/>
<evidence type="ECO:0000256" key="2">
    <source>
        <dbReference type="ARBA" id="ARBA00013064"/>
    </source>
</evidence>
<gene>
    <name evidence="7" type="ORF">H310_11952</name>
</gene>
<evidence type="ECO:0000256" key="3">
    <source>
        <dbReference type="ARBA" id="ARBA00022801"/>
    </source>
</evidence>
<evidence type="ECO:0000256" key="4">
    <source>
        <dbReference type="ARBA" id="ARBA00022912"/>
    </source>
</evidence>
<sequence length="219" mass="24984">MPKHRKSKFVRREDSSFWHVITMPIAAQRSLRLDDTMSSFAVQHDVTKILDGLYVGGRGVVDDLMAIQSLGITHVVNCTEDIPNFFDDTLEYLRVPVPDDPESPIDEYFPVVVHFIQNARDKGQTCLVHCSHGMSRSATFILVYLIERHGMSVLEALQYTRTLRPVISPNVGFMSKLLDLERHTHQLCSVDLQKYRKDRFAAIEELVMLSPANERVVDA</sequence>
<evidence type="ECO:0000256" key="1">
    <source>
        <dbReference type="ARBA" id="ARBA00008601"/>
    </source>
</evidence>
<evidence type="ECO:0000313" key="7">
    <source>
        <dbReference type="EMBL" id="ETV94297.1"/>
    </source>
</evidence>
<protein>
    <recommendedName>
        <fullName evidence="2">protein-tyrosine-phosphatase</fullName>
        <ecNumber evidence="2">3.1.3.48</ecNumber>
    </recommendedName>
</protein>
<dbReference type="VEuPathDB" id="FungiDB:H310_11952"/>
<evidence type="ECO:0000259" key="6">
    <source>
        <dbReference type="PROSITE" id="PS50056"/>
    </source>
</evidence>
<keyword evidence="3" id="KW-0378">Hydrolase</keyword>
<dbReference type="EC" id="3.1.3.48" evidence="2"/>
<evidence type="ECO:0000259" key="5">
    <source>
        <dbReference type="PROSITE" id="PS50054"/>
    </source>
</evidence>
<dbReference type="CDD" id="cd14498">
    <property type="entry name" value="DSP"/>
    <property type="match status" value="1"/>
</dbReference>
<dbReference type="GeneID" id="20089002"/>
<dbReference type="PANTHER" id="PTHR10159">
    <property type="entry name" value="DUAL SPECIFICITY PROTEIN PHOSPHATASE"/>
    <property type="match status" value="1"/>
</dbReference>
<dbReference type="PANTHER" id="PTHR10159:SF519">
    <property type="entry name" value="DUAL SPECIFICITY PROTEIN PHOSPHATASE MPK3"/>
    <property type="match status" value="1"/>
</dbReference>
<dbReference type="OrthoDB" id="10252009at2759"/>
<name>A0A024TLS3_9STRA</name>
<dbReference type="eggNOG" id="KOG1718">
    <property type="taxonomic scope" value="Eukaryota"/>
</dbReference>
<dbReference type="InterPro" id="IPR000340">
    <property type="entry name" value="Dual-sp_phosphatase_cat-dom"/>
</dbReference>
<dbReference type="Gene3D" id="3.90.190.10">
    <property type="entry name" value="Protein tyrosine phosphatase superfamily"/>
    <property type="match status" value="1"/>
</dbReference>
<reference evidence="7" key="1">
    <citation type="submission" date="2013-12" db="EMBL/GenBank/DDBJ databases">
        <title>The Genome Sequence of Aphanomyces invadans NJM9701.</title>
        <authorList>
            <consortium name="The Broad Institute Genomics Platform"/>
            <person name="Russ C."/>
            <person name="Tyler B."/>
            <person name="van West P."/>
            <person name="Dieguez-Uribeondo J."/>
            <person name="Young S.K."/>
            <person name="Zeng Q."/>
            <person name="Gargeya S."/>
            <person name="Fitzgerald M."/>
            <person name="Abouelleil A."/>
            <person name="Alvarado L."/>
            <person name="Chapman S.B."/>
            <person name="Gainer-Dewar J."/>
            <person name="Goldberg J."/>
            <person name="Griggs A."/>
            <person name="Gujja S."/>
            <person name="Hansen M."/>
            <person name="Howarth C."/>
            <person name="Imamovic A."/>
            <person name="Ireland A."/>
            <person name="Larimer J."/>
            <person name="McCowan C."/>
            <person name="Murphy C."/>
            <person name="Pearson M."/>
            <person name="Poon T.W."/>
            <person name="Priest M."/>
            <person name="Roberts A."/>
            <person name="Saif S."/>
            <person name="Shea T."/>
            <person name="Sykes S."/>
            <person name="Wortman J."/>
            <person name="Nusbaum C."/>
            <person name="Birren B."/>
        </authorList>
    </citation>
    <scope>NUCLEOTIDE SEQUENCE [LARGE SCALE GENOMIC DNA]</scope>
    <source>
        <strain evidence="7">NJM9701</strain>
    </source>
</reference>
<dbReference type="InterPro" id="IPR000387">
    <property type="entry name" value="Tyr_Pase_dom"/>
</dbReference>
<dbReference type="STRING" id="157072.A0A024TLS3"/>
<dbReference type="GO" id="GO:0043409">
    <property type="term" value="P:negative regulation of MAPK cascade"/>
    <property type="evidence" value="ECO:0007669"/>
    <property type="project" value="TreeGrafter"/>
</dbReference>
<feature type="domain" description="Tyrosine specific protein phosphatases" evidence="6">
    <location>
        <begin position="106"/>
        <end position="165"/>
    </location>
</feature>
<dbReference type="PROSITE" id="PS00383">
    <property type="entry name" value="TYR_PHOSPHATASE_1"/>
    <property type="match status" value="1"/>
</dbReference>
<comment type="similarity">
    <text evidence="1">Belongs to the protein-tyrosine phosphatase family. Non-receptor class dual specificity subfamily.</text>
</comment>
<keyword evidence="4" id="KW-0904">Protein phosphatase</keyword>
<dbReference type="PROSITE" id="PS50056">
    <property type="entry name" value="TYR_PHOSPHATASE_2"/>
    <property type="match status" value="1"/>
</dbReference>
<proteinExistence type="inferred from homology"/>
<dbReference type="InterPro" id="IPR029021">
    <property type="entry name" value="Prot-tyrosine_phosphatase-like"/>
</dbReference>
<dbReference type="PRINTS" id="PR01908">
    <property type="entry name" value="ADSPHPHTASE"/>
</dbReference>
<dbReference type="EMBL" id="KI913986">
    <property type="protein sequence ID" value="ETV94297.1"/>
    <property type="molecule type" value="Genomic_DNA"/>
</dbReference>
<dbReference type="InterPro" id="IPR016130">
    <property type="entry name" value="Tyr_Pase_AS"/>
</dbReference>
<organism evidence="7">
    <name type="scientific">Aphanomyces invadans</name>
    <dbReference type="NCBI Taxonomy" id="157072"/>
    <lineage>
        <taxon>Eukaryota</taxon>
        <taxon>Sar</taxon>
        <taxon>Stramenopiles</taxon>
        <taxon>Oomycota</taxon>
        <taxon>Saprolegniomycetes</taxon>
        <taxon>Saprolegniales</taxon>
        <taxon>Verrucalvaceae</taxon>
        <taxon>Aphanomyces</taxon>
    </lineage>
</organism>
<dbReference type="InterPro" id="IPR020422">
    <property type="entry name" value="TYR_PHOSPHATASE_DUAL_dom"/>
</dbReference>
<dbReference type="Pfam" id="PF00782">
    <property type="entry name" value="DSPc"/>
    <property type="match status" value="1"/>
</dbReference>
<dbReference type="GO" id="GO:0005737">
    <property type="term" value="C:cytoplasm"/>
    <property type="evidence" value="ECO:0007669"/>
    <property type="project" value="TreeGrafter"/>
</dbReference>
<dbReference type="SUPFAM" id="SSF52799">
    <property type="entry name" value="(Phosphotyrosine protein) phosphatases II"/>
    <property type="match status" value="1"/>
</dbReference>
<accession>A0A024TLS3</accession>
<dbReference type="SMART" id="SM00195">
    <property type="entry name" value="DSPc"/>
    <property type="match status" value="1"/>
</dbReference>
<dbReference type="RefSeq" id="XP_008877060.1">
    <property type="nucleotide sequence ID" value="XM_008878838.1"/>
</dbReference>